<accession>A0A093VI90</accession>
<dbReference type="AlphaFoldDB" id="A0A093VI90"/>
<dbReference type="PANTHER" id="PTHR31123">
    <property type="entry name" value="ACCUMULATION OF DYADS PROTEIN 2-RELATED"/>
    <property type="match status" value="1"/>
</dbReference>
<name>A0A093VI90_TALMA</name>
<organism evidence="8">
    <name type="scientific">Talaromyces marneffei PM1</name>
    <dbReference type="NCBI Taxonomy" id="1077442"/>
    <lineage>
        <taxon>Eukaryota</taxon>
        <taxon>Fungi</taxon>
        <taxon>Dikarya</taxon>
        <taxon>Ascomycota</taxon>
        <taxon>Pezizomycotina</taxon>
        <taxon>Eurotiomycetes</taxon>
        <taxon>Eurotiomycetidae</taxon>
        <taxon>Eurotiales</taxon>
        <taxon>Trichocomaceae</taxon>
        <taxon>Talaromyces</taxon>
        <taxon>Talaromyces sect. Talaromyces</taxon>
    </lineage>
</organism>
<feature type="transmembrane region" description="Helical" evidence="7">
    <location>
        <begin position="61"/>
        <end position="80"/>
    </location>
</feature>
<dbReference type="InterPro" id="IPR000791">
    <property type="entry name" value="Gpr1/Fun34/SatP-like"/>
</dbReference>
<evidence type="ECO:0000313" key="8">
    <source>
        <dbReference type="EMBL" id="KFX49714.1"/>
    </source>
</evidence>
<gene>
    <name evidence="8" type="ORF">GQ26_0092860</name>
</gene>
<sequence>MSAYINQNNESTGSIHEKDITSHNLSRSVTLTAEQFEKLYLAPMIHGQPKLTKQLGNPTPLALGGFVITTTPLSCALMAWRGAGGNGLAFIGSFVFLGGLLVLITSILEFILGNTFSCVVFGTVGSFWLAYAATMIPSFNAVAPYSATLNNTAAGMASPQFQDTFVFCLLAAGDWTLAEGNEDASVRCIKGAGALLFASSLLGFYLLTSVLLESLQFPFRLPVGDLSGLWTCKGRKRHGADSANTRANSGNIGDENA</sequence>
<feature type="region of interest" description="Disordered" evidence="6">
    <location>
        <begin position="235"/>
        <end position="257"/>
    </location>
</feature>
<comment type="subcellular location">
    <subcellularLocation>
        <location evidence="1">Membrane</location>
        <topology evidence="1">Multi-pass membrane protein</topology>
    </subcellularLocation>
</comment>
<feature type="transmembrane region" description="Helical" evidence="7">
    <location>
        <begin position="194"/>
        <end position="212"/>
    </location>
</feature>
<keyword evidence="4 7" id="KW-1133">Transmembrane helix</keyword>
<dbReference type="Pfam" id="PF01184">
    <property type="entry name" value="Gpr1_Fun34_YaaH"/>
    <property type="match status" value="1"/>
</dbReference>
<dbReference type="GO" id="GO:0015123">
    <property type="term" value="F:acetate transmembrane transporter activity"/>
    <property type="evidence" value="ECO:0007669"/>
    <property type="project" value="TreeGrafter"/>
</dbReference>
<proteinExistence type="inferred from homology"/>
<feature type="transmembrane region" description="Helical" evidence="7">
    <location>
        <begin position="87"/>
        <end position="104"/>
    </location>
</feature>
<keyword evidence="3 7" id="KW-0812">Transmembrane</keyword>
<evidence type="ECO:0000256" key="4">
    <source>
        <dbReference type="ARBA" id="ARBA00022989"/>
    </source>
</evidence>
<reference evidence="8" key="1">
    <citation type="journal article" date="2014" name="PLoS Genet.">
        <title>Signature Gene Expression Reveals Novel Clues to the Molecular Mechanisms of Dimorphic Transition in Penicillium marneffei.</title>
        <authorList>
            <person name="Yang E."/>
            <person name="Wang G."/>
            <person name="Cai J."/>
            <person name="Woo P.C."/>
            <person name="Lau S.K."/>
            <person name="Yuen K.-Y."/>
            <person name="Chow W.-N."/>
            <person name="Lin X."/>
        </authorList>
    </citation>
    <scope>NUCLEOTIDE SEQUENCE [LARGE SCALE GENOMIC DNA]</scope>
    <source>
        <strain evidence="8">PM1</strain>
    </source>
</reference>
<feature type="compositionally biased region" description="Polar residues" evidence="6">
    <location>
        <begin position="242"/>
        <end position="251"/>
    </location>
</feature>
<evidence type="ECO:0000256" key="5">
    <source>
        <dbReference type="ARBA" id="ARBA00023136"/>
    </source>
</evidence>
<comment type="caution">
    <text evidence="8">The sequence shown here is derived from an EMBL/GenBank/DDBJ whole genome shotgun (WGS) entry which is preliminary data.</text>
</comment>
<evidence type="ECO:0000256" key="7">
    <source>
        <dbReference type="SAM" id="Phobius"/>
    </source>
</evidence>
<evidence type="ECO:0000256" key="3">
    <source>
        <dbReference type="ARBA" id="ARBA00022692"/>
    </source>
</evidence>
<evidence type="ECO:0000256" key="1">
    <source>
        <dbReference type="ARBA" id="ARBA00004141"/>
    </source>
</evidence>
<dbReference type="EMBL" id="JPOX01000009">
    <property type="protein sequence ID" value="KFX49710.1"/>
    <property type="molecule type" value="Genomic_DNA"/>
</dbReference>
<dbReference type="PANTHER" id="PTHR31123:SF4">
    <property type="entry name" value="PROTEIN ALCS"/>
    <property type="match status" value="1"/>
</dbReference>
<dbReference type="EMBL" id="JPOX01000009">
    <property type="protein sequence ID" value="KFX49712.1"/>
    <property type="molecule type" value="Genomic_DNA"/>
</dbReference>
<comment type="similarity">
    <text evidence="2">Belongs to the acetate uptake transporter (AceTr) (TC 2.A.96) family.</text>
</comment>
<evidence type="ECO:0000256" key="6">
    <source>
        <dbReference type="SAM" id="MobiDB-lite"/>
    </source>
</evidence>
<evidence type="ECO:0000256" key="2">
    <source>
        <dbReference type="ARBA" id="ARBA00005587"/>
    </source>
</evidence>
<dbReference type="GO" id="GO:0005886">
    <property type="term" value="C:plasma membrane"/>
    <property type="evidence" value="ECO:0007669"/>
    <property type="project" value="TreeGrafter"/>
</dbReference>
<protein>
    <submittedName>
        <fullName evidence="8">Protein alcS</fullName>
    </submittedName>
</protein>
<keyword evidence="5 7" id="KW-0472">Membrane</keyword>
<dbReference type="InterPro" id="IPR051633">
    <property type="entry name" value="AceTr"/>
</dbReference>
<dbReference type="EMBL" id="JPOX01000009">
    <property type="protein sequence ID" value="KFX49714.1"/>
    <property type="molecule type" value="Genomic_DNA"/>
</dbReference>